<accession>A0A5J4L8D4</accession>
<organism evidence="2 3">
    <name type="scientific">Streptomyces angustmyceticus</name>
    <dbReference type="NCBI Taxonomy" id="285578"/>
    <lineage>
        <taxon>Bacteria</taxon>
        <taxon>Bacillati</taxon>
        <taxon>Actinomycetota</taxon>
        <taxon>Actinomycetes</taxon>
        <taxon>Kitasatosporales</taxon>
        <taxon>Streptomycetaceae</taxon>
        <taxon>Streptomyces</taxon>
    </lineage>
</organism>
<dbReference type="Proteomes" id="UP000325598">
    <property type="component" value="Unassembled WGS sequence"/>
</dbReference>
<keyword evidence="3" id="KW-1185">Reference proteome</keyword>
<dbReference type="Gene3D" id="3.30.70.100">
    <property type="match status" value="2"/>
</dbReference>
<sequence>MPGRDLNGPVTVINRFRVKGDTGKFEREFHEHSQFLRRQRGFDFLVTVRLVEQPQRYVHLGHWRSLRDFLDVVHDDTFLDRVRRLGALVETEADQAVSVGRTLHDDAAVGDADVVLLHARVRGSGDEFERRFRELTHRWARLDGFGGSDLLRSTLSPTTYVGLSWWRDGDACVSALADPRAGDRLRDVSEIADVTTERTVHMAYQRVIG</sequence>
<evidence type="ECO:0000259" key="1">
    <source>
        <dbReference type="Pfam" id="PF03992"/>
    </source>
</evidence>
<protein>
    <recommendedName>
        <fullName evidence="1">ABM domain-containing protein</fullName>
    </recommendedName>
</protein>
<evidence type="ECO:0000313" key="3">
    <source>
        <dbReference type="Proteomes" id="UP000325598"/>
    </source>
</evidence>
<dbReference type="RefSeq" id="WP_086717482.1">
    <property type="nucleotide sequence ID" value="NZ_BLAG01000004.1"/>
</dbReference>
<feature type="domain" description="ABM" evidence="1">
    <location>
        <begin position="9"/>
        <end position="79"/>
    </location>
</feature>
<dbReference type="EMBL" id="BLAG01000004">
    <property type="protein sequence ID" value="GES27556.1"/>
    <property type="molecule type" value="Genomic_DNA"/>
</dbReference>
<proteinExistence type="predicted"/>
<dbReference type="OrthoDB" id="4233738at2"/>
<comment type="caution">
    <text evidence="2">The sequence shown here is derived from an EMBL/GenBank/DDBJ whole genome shotgun (WGS) entry which is preliminary data.</text>
</comment>
<dbReference type="Pfam" id="PF03992">
    <property type="entry name" value="ABM"/>
    <property type="match status" value="2"/>
</dbReference>
<dbReference type="SUPFAM" id="SSF54909">
    <property type="entry name" value="Dimeric alpha+beta barrel"/>
    <property type="match status" value="2"/>
</dbReference>
<feature type="domain" description="ABM" evidence="1">
    <location>
        <begin position="123"/>
        <end position="171"/>
    </location>
</feature>
<gene>
    <name evidence="2" type="ORF">San01_00420</name>
</gene>
<dbReference type="AlphaFoldDB" id="A0A5J4L8D4"/>
<dbReference type="InterPro" id="IPR011008">
    <property type="entry name" value="Dimeric_a/b-barrel"/>
</dbReference>
<name>A0A5J4L8D4_9ACTN</name>
<reference evidence="2 3" key="1">
    <citation type="submission" date="2019-10" db="EMBL/GenBank/DDBJ databases">
        <title>Whole genome shotgun sequence of Streptomyces angustmyceticus NBRC 3934.</title>
        <authorList>
            <person name="Hosoyama A."/>
            <person name="Ichikawa N."/>
            <person name="Kimura A."/>
            <person name="Kitahashi Y."/>
            <person name="Komaki H."/>
            <person name="Uohara A."/>
        </authorList>
    </citation>
    <scope>NUCLEOTIDE SEQUENCE [LARGE SCALE GENOMIC DNA]</scope>
    <source>
        <strain evidence="2 3">NBRC 3934</strain>
    </source>
</reference>
<evidence type="ECO:0000313" key="2">
    <source>
        <dbReference type="EMBL" id="GES27556.1"/>
    </source>
</evidence>
<dbReference type="InterPro" id="IPR007138">
    <property type="entry name" value="ABM_dom"/>
</dbReference>
<dbReference type="GeneID" id="96750030"/>